<dbReference type="Proteomes" id="UP000000787">
    <property type="component" value="Chromosome"/>
</dbReference>
<dbReference type="STRING" id="316274.Haur_2714"/>
<dbReference type="BioCyc" id="HAUR316274:GHYA-2745-MONOMER"/>
<dbReference type="KEGG" id="hau:Haur_2714"/>
<evidence type="ECO:0000256" key="1">
    <source>
        <dbReference type="SAM" id="SignalP"/>
    </source>
</evidence>
<feature type="chain" id="PRO_5002734480" evidence="1">
    <location>
        <begin position="23"/>
        <end position="387"/>
    </location>
</feature>
<dbReference type="HOGENOM" id="CLU_037113_0_0_0"/>
<dbReference type="eggNOG" id="COG5297">
    <property type="taxonomic scope" value="Bacteria"/>
</dbReference>
<accession>A9B174</accession>
<sequence>MDNRRLALLVSLCAVLFAFAVAKNPGLTNAKVRLTETPTPSEISIATSSSIVPSPNSTSIMTPTVICPTYYLFESDAQAHIPNSSPTRTPVPTPNIDPCYVHPTLFLNGPSQVNVGELFTLSITYENIGMQHTRIWFNDANLARFDPPLVMPCQYDRHPTRCERITLRATSVGTLVINADARGESFHYGWYWSSAAARTPLTINVIDPNGTPVPTPTCVPATLTPTSTAQPTYTPTVVGQRVPDLTETPTPSSTSTITPVPCQPAVSHQLILNAPSQVQVGDMFTMTVDYQNMSAPRMEIMLSSSELAQFDPPLTMPCRYSEHPTQCSTITLRATAPGMLTINGRAIADMFVGDGWTFGYTSARNPINVQVHDGLPYKLFIPLAKNQ</sequence>
<proteinExistence type="predicted"/>
<feature type="signal peptide" evidence="1">
    <location>
        <begin position="1"/>
        <end position="22"/>
    </location>
</feature>
<keyword evidence="3" id="KW-1185">Reference proteome</keyword>
<gene>
    <name evidence="2" type="ordered locus">Haur_2714</name>
</gene>
<name>A9B174_HERA2</name>
<protein>
    <submittedName>
        <fullName evidence="2">Uncharacterized protein</fullName>
    </submittedName>
</protein>
<dbReference type="AlphaFoldDB" id="A9B174"/>
<evidence type="ECO:0000313" key="2">
    <source>
        <dbReference type="EMBL" id="ABX05352.1"/>
    </source>
</evidence>
<evidence type="ECO:0000313" key="3">
    <source>
        <dbReference type="Proteomes" id="UP000000787"/>
    </source>
</evidence>
<reference evidence="2 3" key="1">
    <citation type="journal article" date="2011" name="Stand. Genomic Sci.">
        <title>Complete genome sequence of the filamentous gliding predatory bacterium Herpetosiphon aurantiacus type strain (114-95(T)).</title>
        <authorList>
            <person name="Kiss H."/>
            <person name="Nett M."/>
            <person name="Domin N."/>
            <person name="Martin K."/>
            <person name="Maresca J.A."/>
            <person name="Copeland A."/>
            <person name="Lapidus A."/>
            <person name="Lucas S."/>
            <person name="Berry K.W."/>
            <person name="Glavina Del Rio T."/>
            <person name="Dalin E."/>
            <person name="Tice H."/>
            <person name="Pitluck S."/>
            <person name="Richardson P."/>
            <person name="Bruce D."/>
            <person name="Goodwin L."/>
            <person name="Han C."/>
            <person name="Detter J.C."/>
            <person name="Schmutz J."/>
            <person name="Brettin T."/>
            <person name="Land M."/>
            <person name="Hauser L."/>
            <person name="Kyrpides N.C."/>
            <person name="Ivanova N."/>
            <person name="Goker M."/>
            <person name="Woyke T."/>
            <person name="Klenk H.P."/>
            <person name="Bryant D.A."/>
        </authorList>
    </citation>
    <scope>NUCLEOTIDE SEQUENCE [LARGE SCALE GENOMIC DNA]</scope>
    <source>
        <strain evidence="3">ATCC 23779 / DSM 785 / 114-95</strain>
    </source>
</reference>
<dbReference type="InParanoid" id="A9B174"/>
<keyword evidence="1" id="KW-0732">Signal</keyword>
<organism evidence="2 3">
    <name type="scientific">Herpetosiphon aurantiacus (strain ATCC 23779 / DSM 785 / 114-95)</name>
    <dbReference type="NCBI Taxonomy" id="316274"/>
    <lineage>
        <taxon>Bacteria</taxon>
        <taxon>Bacillati</taxon>
        <taxon>Chloroflexota</taxon>
        <taxon>Chloroflexia</taxon>
        <taxon>Herpetosiphonales</taxon>
        <taxon>Herpetosiphonaceae</taxon>
        <taxon>Herpetosiphon</taxon>
    </lineage>
</organism>
<dbReference type="EMBL" id="CP000875">
    <property type="protein sequence ID" value="ABX05352.1"/>
    <property type="molecule type" value="Genomic_DNA"/>
</dbReference>